<comment type="caution">
    <text evidence="4">The sequence shown here is derived from an EMBL/GenBank/DDBJ whole genome shotgun (WGS) entry which is preliminary data.</text>
</comment>
<protein>
    <submittedName>
        <fullName evidence="4">FAD-dependent oxidoreductase</fullName>
    </submittedName>
</protein>
<evidence type="ECO:0000256" key="1">
    <source>
        <dbReference type="ARBA" id="ARBA00023002"/>
    </source>
</evidence>
<accession>A0ABV6RSX7</accession>
<dbReference type="InterPro" id="IPR002938">
    <property type="entry name" value="FAD-bd"/>
</dbReference>
<dbReference type="EMBL" id="JBHLTG010000005">
    <property type="protein sequence ID" value="MFC0680087.1"/>
    <property type="molecule type" value="Genomic_DNA"/>
</dbReference>
<evidence type="ECO:0000256" key="2">
    <source>
        <dbReference type="ARBA" id="ARBA00023033"/>
    </source>
</evidence>
<evidence type="ECO:0000313" key="5">
    <source>
        <dbReference type="Proteomes" id="UP001589896"/>
    </source>
</evidence>
<feature type="domain" description="FAD-binding" evidence="3">
    <location>
        <begin position="248"/>
        <end position="316"/>
    </location>
</feature>
<dbReference type="SUPFAM" id="SSF51905">
    <property type="entry name" value="FAD/NAD(P)-binding domain"/>
    <property type="match status" value="1"/>
</dbReference>
<keyword evidence="2" id="KW-0503">Monooxygenase</keyword>
<keyword evidence="1" id="KW-0560">Oxidoreductase</keyword>
<dbReference type="PRINTS" id="PR00420">
    <property type="entry name" value="RNGMNOXGNASE"/>
</dbReference>
<sequence length="344" mass="36469">MPHNGDAVIIGGGIAGLATAAGLSRAGWSVSVLERAETPPEGGTALGMWPEAMAALDSLGIGDPVRDLAVECRGALILRADGTEIASVGQRRSAHLISRAQLLSVLRSAVEPGIVRWGVRLDPSDDLPAADLVVGADGINSAVRARFWPEAGVRPLRTVAYRGVVTGRVDTVTETWGPGALFGITPAGRDLTNWFACMRVSADDLDGADDSAHLLRRRFGSWHPAVRRIVESVIPEEIDRRTLHDVHVGGPYVRGSVALVGDAAHAMAPNLGRGACESLIDAVVLARAVTDADTVDGGLRAYDRIRRRRTRRVVAAARMLNRVATAERGRRLRDGLAGMLSTDS</sequence>
<proteinExistence type="predicted"/>
<evidence type="ECO:0000313" key="4">
    <source>
        <dbReference type="EMBL" id="MFC0680087.1"/>
    </source>
</evidence>
<dbReference type="Pfam" id="PF01494">
    <property type="entry name" value="FAD_binding_3"/>
    <property type="match status" value="2"/>
</dbReference>
<feature type="domain" description="FAD-binding" evidence="3">
    <location>
        <begin position="6"/>
        <end position="74"/>
    </location>
</feature>
<dbReference type="PANTHER" id="PTHR13789:SF309">
    <property type="entry name" value="PUTATIVE (AFU_ORTHOLOGUE AFUA_6G14510)-RELATED"/>
    <property type="match status" value="1"/>
</dbReference>
<name>A0ABV6RSX7_9GAMM</name>
<dbReference type="InterPro" id="IPR036188">
    <property type="entry name" value="FAD/NAD-bd_sf"/>
</dbReference>
<evidence type="ECO:0000259" key="3">
    <source>
        <dbReference type="Pfam" id="PF01494"/>
    </source>
</evidence>
<dbReference type="InterPro" id="IPR050493">
    <property type="entry name" value="FAD-dep_Monooxygenase_BioMet"/>
</dbReference>
<dbReference type="RefSeq" id="WP_386671513.1">
    <property type="nucleotide sequence ID" value="NZ_JBHLTG010000005.1"/>
</dbReference>
<dbReference type="PANTHER" id="PTHR13789">
    <property type="entry name" value="MONOOXYGENASE"/>
    <property type="match status" value="1"/>
</dbReference>
<dbReference type="Gene3D" id="3.50.50.60">
    <property type="entry name" value="FAD/NAD(P)-binding domain"/>
    <property type="match status" value="1"/>
</dbReference>
<keyword evidence="5" id="KW-1185">Reference proteome</keyword>
<dbReference type="Proteomes" id="UP001589896">
    <property type="component" value="Unassembled WGS sequence"/>
</dbReference>
<organism evidence="4 5">
    <name type="scientific">Lysobacter korlensis</name>
    <dbReference type="NCBI Taxonomy" id="553636"/>
    <lineage>
        <taxon>Bacteria</taxon>
        <taxon>Pseudomonadati</taxon>
        <taxon>Pseudomonadota</taxon>
        <taxon>Gammaproteobacteria</taxon>
        <taxon>Lysobacterales</taxon>
        <taxon>Lysobacteraceae</taxon>
        <taxon>Lysobacter</taxon>
    </lineage>
</organism>
<reference evidence="4 5" key="1">
    <citation type="submission" date="2024-09" db="EMBL/GenBank/DDBJ databases">
        <authorList>
            <person name="Sun Q."/>
            <person name="Mori K."/>
        </authorList>
    </citation>
    <scope>NUCLEOTIDE SEQUENCE [LARGE SCALE GENOMIC DNA]</scope>
    <source>
        <strain evidence="4 5">KCTC 23076</strain>
    </source>
</reference>
<gene>
    <name evidence="4" type="ORF">ACFFGH_19810</name>
</gene>